<dbReference type="GO" id="GO:0009409">
    <property type="term" value="P:response to cold"/>
    <property type="evidence" value="ECO:0007669"/>
    <property type="project" value="InterPro"/>
</dbReference>
<accession>I2C7U3</accession>
<dbReference type="InterPro" id="IPR044742">
    <property type="entry name" value="DEAD/DEAH_RhlB"/>
</dbReference>
<dbReference type="PANTHER" id="PTHR47963:SF1">
    <property type="entry name" value="DEAD-BOX ATP-DEPENDENT RNA HELICASE CSHB"/>
    <property type="match status" value="1"/>
</dbReference>
<dbReference type="PANTHER" id="PTHR47963">
    <property type="entry name" value="DEAD-BOX ATP-DEPENDENT RNA HELICASE 47, MITOCHONDRIAL"/>
    <property type="match status" value="1"/>
</dbReference>
<dbReference type="GO" id="GO:0016887">
    <property type="term" value="F:ATP hydrolysis activity"/>
    <property type="evidence" value="ECO:0007669"/>
    <property type="project" value="RHEA"/>
</dbReference>
<dbReference type="SUPFAM" id="SSF52540">
    <property type="entry name" value="P-loop containing nucleoside triphosphate hydrolases"/>
    <property type="match status" value="1"/>
</dbReference>
<evidence type="ECO:0000256" key="4">
    <source>
        <dbReference type="ARBA" id="ARBA00022840"/>
    </source>
</evidence>
<dbReference type="GO" id="GO:0005840">
    <property type="term" value="C:ribosome"/>
    <property type="evidence" value="ECO:0007669"/>
    <property type="project" value="TreeGrafter"/>
</dbReference>
<sequence>MCRFKELGKMKETKFDGYNLKPFIIDAVHRLGFYEPTDIQKRLIPAVLKNESVIGQSQTGTGKTHAYLLPILNRIDPGSDTVQAVITAPTRELANQIHQEALKITQGAEDEPIRTKCFIGGTDKQKSIDKLKTQPHLVVGTPGRIADLIKAQALNVYKAQSLVIDEADLMLDMGFLEDVDFIGSRMPEELQMLVFSATIPEKLKPFLKKYMENPKYAHVEPKRITAEKIEHVLVPSKQRDKDKLLFDMMSHLNPYLGIVFANTKNTADHIAKYLTEKGMRIGLLHGGLTPRERKKVMKQINDLEFTYVIATDLAARGIDIKGVSHVINYELPDDLDFYVHRVGRTARAGSSGQALTIYELSDEDALVRLEKMGIVFDYAELVNGEWKKGDDRHRRKKRKKSENEADQMAKRLVKKPKKVKPGYKKKMSYEMEKIKRKQRRNKSNKGK</sequence>
<evidence type="ECO:0000259" key="9">
    <source>
        <dbReference type="PROSITE" id="PS51194"/>
    </source>
</evidence>
<dbReference type="KEGG" id="bqy:MUS_2809"/>
<evidence type="ECO:0000256" key="6">
    <source>
        <dbReference type="PROSITE-ProRule" id="PRU00552"/>
    </source>
</evidence>
<evidence type="ECO:0000259" key="8">
    <source>
        <dbReference type="PROSITE" id="PS51192"/>
    </source>
</evidence>
<feature type="region of interest" description="Disordered" evidence="7">
    <location>
        <begin position="389"/>
        <end position="447"/>
    </location>
</feature>
<feature type="short sequence motif" description="Q motif" evidence="6">
    <location>
        <begin position="13"/>
        <end position="41"/>
    </location>
</feature>
<name>I2C7U3_BACAY</name>
<comment type="function">
    <text evidence="5">Probable DEAD-box RNA helicase. May work in conjunction with the cold shock proteins to ensure proper initiation of transcription at low and optimal temperatures.</text>
</comment>
<feature type="domain" description="DEAD-box RNA helicase Q" evidence="10">
    <location>
        <begin position="13"/>
        <end position="41"/>
    </location>
</feature>
<evidence type="ECO:0000313" key="11">
    <source>
        <dbReference type="EMBL" id="AFJ62717.1"/>
    </source>
</evidence>
<dbReference type="InterPro" id="IPR030881">
    <property type="entry name" value="CshB"/>
</dbReference>
<evidence type="ECO:0000256" key="3">
    <source>
        <dbReference type="ARBA" id="ARBA00022806"/>
    </source>
</evidence>
<dbReference type="Pfam" id="PF00271">
    <property type="entry name" value="Helicase_C"/>
    <property type="match status" value="1"/>
</dbReference>
<dbReference type="InterPro" id="IPR011545">
    <property type="entry name" value="DEAD/DEAH_box_helicase_dom"/>
</dbReference>
<evidence type="ECO:0000313" key="12">
    <source>
        <dbReference type="Proteomes" id="UP000002878"/>
    </source>
</evidence>
<feature type="compositionally biased region" description="Basic residues" evidence="7">
    <location>
        <begin position="434"/>
        <end position="447"/>
    </location>
</feature>
<evidence type="ECO:0000256" key="7">
    <source>
        <dbReference type="SAM" id="MobiDB-lite"/>
    </source>
</evidence>
<keyword evidence="4 5" id="KW-0067">ATP-binding</keyword>
<dbReference type="InterPro" id="IPR001650">
    <property type="entry name" value="Helicase_C-like"/>
</dbReference>
<dbReference type="PATRIC" id="fig|1126211.3.peg.2667"/>
<dbReference type="Proteomes" id="UP000002878">
    <property type="component" value="Chromosome"/>
</dbReference>
<gene>
    <name evidence="11" type="primary">yqfR1</name>
    <name evidence="5" type="synonym">cshB</name>
    <name evidence="11" type="ORF">MUS_2809</name>
</gene>
<dbReference type="GO" id="GO:0003724">
    <property type="term" value="F:RNA helicase activity"/>
    <property type="evidence" value="ECO:0007669"/>
    <property type="project" value="UniProtKB-UniRule"/>
</dbReference>
<dbReference type="GO" id="GO:0006401">
    <property type="term" value="P:RNA catabolic process"/>
    <property type="evidence" value="ECO:0007669"/>
    <property type="project" value="UniProtKB-UniRule"/>
</dbReference>
<comment type="similarity">
    <text evidence="5">Belongs to the DEAD box helicase family. CshB subfamily.</text>
</comment>
<keyword evidence="5" id="KW-0694">RNA-binding</keyword>
<keyword evidence="1 5" id="KW-0547">Nucleotide-binding</keyword>
<proteinExistence type="inferred from homology"/>
<dbReference type="GO" id="GO:0033592">
    <property type="term" value="F:RNA strand annealing activity"/>
    <property type="evidence" value="ECO:0007669"/>
    <property type="project" value="TreeGrafter"/>
</dbReference>
<dbReference type="EMBL" id="CP003332">
    <property type="protein sequence ID" value="AFJ62717.1"/>
    <property type="molecule type" value="Genomic_DNA"/>
</dbReference>
<organism evidence="11 12">
    <name type="scientific">Bacillus amyloliquefaciens (strain Y2)</name>
    <name type="common">Bacillus amyloliquefaciens subsp. plantarum (strain B9601-Y2)</name>
    <dbReference type="NCBI Taxonomy" id="1155777"/>
    <lineage>
        <taxon>Bacteria</taxon>
        <taxon>Bacillati</taxon>
        <taxon>Bacillota</taxon>
        <taxon>Bacilli</taxon>
        <taxon>Bacillales</taxon>
        <taxon>Bacillaceae</taxon>
        <taxon>Bacillus</taxon>
        <taxon>Bacillus amyloliquefaciens group</taxon>
    </lineage>
</organism>
<dbReference type="Pfam" id="PF00270">
    <property type="entry name" value="DEAD"/>
    <property type="match status" value="1"/>
</dbReference>
<keyword evidence="5" id="KW-0346">Stress response</keyword>
<feature type="domain" description="Helicase ATP-binding" evidence="8">
    <location>
        <begin position="44"/>
        <end position="217"/>
    </location>
</feature>
<dbReference type="SMART" id="SM00490">
    <property type="entry name" value="HELICc"/>
    <property type="match status" value="1"/>
</dbReference>
<reference evidence="11 12" key="1">
    <citation type="journal article" date="2012" name="J. Biotechnol.">
        <title>Genome sequence of the plant growth promoting strain Bacillus amyloliquefaciens subsp. plantarum B9601-Y2 and expression of mersacidin and other secondary metabolites.</title>
        <authorList>
            <person name="He P."/>
            <person name="Hao K."/>
            <person name="Blom J."/>
            <person name="Ruckert C."/>
            <person name="Vater J."/>
            <person name="Mao Z."/>
            <person name="Wu Y."/>
            <person name="Hou M."/>
            <person name="He P."/>
            <person name="He Y."/>
            <person name="Borriss R."/>
        </authorList>
    </citation>
    <scope>NUCLEOTIDE SEQUENCE [LARGE SCALE GENOMIC DNA]</scope>
    <source>
        <strain evidence="11">Y2</strain>
    </source>
</reference>
<dbReference type="SMART" id="SM00487">
    <property type="entry name" value="DEXDc"/>
    <property type="match status" value="1"/>
</dbReference>
<feature type="compositionally biased region" description="Basic residues" evidence="7">
    <location>
        <begin position="411"/>
        <end position="426"/>
    </location>
</feature>
<dbReference type="HAMAP" id="MF_01494">
    <property type="entry name" value="DEAD_helicase_CshB"/>
    <property type="match status" value="1"/>
</dbReference>
<dbReference type="GO" id="GO:0005524">
    <property type="term" value="F:ATP binding"/>
    <property type="evidence" value="ECO:0007669"/>
    <property type="project" value="UniProtKB-UniRule"/>
</dbReference>
<keyword evidence="2 5" id="KW-0378">Hydrolase</keyword>
<dbReference type="CDD" id="cd18787">
    <property type="entry name" value="SF2_C_DEAD"/>
    <property type="match status" value="1"/>
</dbReference>
<comment type="subcellular location">
    <subcellularLocation>
        <location evidence="5">Cytoplasm</location>
    </subcellularLocation>
</comment>
<feature type="domain" description="Helicase C-terminal" evidence="9">
    <location>
        <begin position="244"/>
        <end position="398"/>
    </location>
</feature>
<protein>
    <recommendedName>
        <fullName evidence="5">DEAD-box ATP-dependent RNA helicase CshB</fullName>
        <ecNumber evidence="5">3.6.4.13</ecNumber>
    </recommendedName>
</protein>
<dbReference type="InterPro" id="IPR014014">
    <property type="entry name" value="RNA_helicase_DEAD_Q_motif"/>
</dbReference>
<dbReference type="CDD" id="cd00268">
    <property type="entry name" value="DEADc"/>
    <property type="match status" value="1"/>
</dbReference>
<dbReference type="InterPro" id="IPR014001">
    <property type="entry name" value="Helicase_ATP-bd"/>
</dbReference>
<dbReference type="PROSITE" id="PS51192">
    <property type="entry name" value="HELICASE_ATP_BIND_1"/>
    <property type="match status" value="1"/>
</dbReference>
<evidence type="ECO:0000256" key="2">
    <source>
        <dbReference type="ARBA" id="ARBA00022801"/>
    </source>
</evidence>
<keyword evidence="5" id="KW-0963">Cytoplasm</keyword>
<evidence type="ECO:0000259" key="10">
    <source>
        <dbReference type="PROSITE" id="PS51195"/>
    </source>
</evidence>
<dbReference type="InterPro" id="IPR050547">
    <property type="entry name" value="DEAD_box_RNA_helicases"/>
</dbReference>
<dbReference type="HOGENOM" id="CLU_003041_1_3_9"/>
<dbReference type="GO" id="GO:0005829">
    <property type="term" value="C:cytosol"/>
    <property type="evidence" value="ECO:0007669"/>
    <property type="project" value="TreeGrafter"/>
</dbReference>
<dbReference type="PROSITE" id="PS51194">
    <property type="entry name" value="HELICASE_CTER"/>
    <property type="match status" value="1"/>
</dbReference>
<evidence type="ECO:0000256" key="1">
    <source>
        <dbReference type="ARBA" id="ARBA00022741"/>
    </source>
</evidence>
<dbReference type="Gene3D" id="3.40.50.300">
    <property type="entry name" value="P-loop containing nucleotide triphosphate hydrolases"/>
    <property type="match status" value="2"/>
</dbReference>
<dbReference type="PROSITE" id="PS51195">
    <property type="entry name" value="Q_MOTIF"/>
    <property type="match status" value="1"/>
</dbReference>
<evidence type="ECO:0000256" key="5">
    <source>
        <dbReference type="HAMAP-Rule" id="MF_01494"/>
    </source>
</evidence>
<comment type="catalytic activity">
    <reaction evidence="5">
        <text>ATP + H2O = ADP + phosphate + H(+)</text>
        <dbReference type="Rhea" id="RHEA:13065"/>
        <dbReference type="ChEBI" id="CHEBI:15377"/>
        <dbReference type="ChEBI" id="CHEBI:15378"/>
        <dbReference type="ChEBI" id="CHEBI:30616"/>
        <dbReference type="ChEBI" id="CHEBI:43474"/>
        <dbReference type="ChEBI" id="CHEBI:456216"/>
        <dbReference type="EC" id="3.6.4.13"/>
    </reaction>
</comment>
<dbReference type="AlphaFoldDB" id="I2C7U3"/>
<dbReference type="InterPro" id="IPR027417">
    <property type="entry name" value="P-loop_NTPase"/>
</dbReference>
<keyword evidence="3 5" id="KW-0347">Helicase</keyword>
<dbReference type="EC" id="3.6.4.13" evidence="5"/>